<evidence type="ECO:0000313" key="7">
    <source>
        <dbReference type="Proteomes" id="UP001596086"/>
    </source>
</evidence>
<dbReference type="Pfam" id="PF03466">
    <property type="entry name" value="LysR_substrate"/>
    <property type="match status" value="1"/>
</dbReference>
<dbReference type="Pfam" id="PF00126">
    <property type="entry name" value="HTH_1"/>
    <property type="match status" value="1"/>
</dbReference>
<keyword evidence="4" id="KW-0804">Transcription</keyword>
<protein>
    <submittedName>
        <fullName evidence="6">LysR family transcriptional regulator</fullName>
    </submittedName>
</protein>
<name>A0ABW0RZL1_9BURK</name>
<dbReference type="InterPro" id="IPR000847">
    <property type="entry name" value="LysR_HTH_N"/>
</dbReference>
<accession>A0ABW0RZL1</accession>
<comment type="caution">
    <text evidence="6">The sequence shown here is derived from an EMBL/GenBank/DDBJ whole genome shotgun (WGS) entry which is preliminary data.</text>
</comment>
<dbReference type="CDD" id="cd08422">
    <property type="entry name" value="PBP2_CrgA_like"/>
    <property type="match status" value="1"/>
</dbReference>
<evidence type="ECO:0000256" key="4">
    <source>
        <dbReference type="ARBA" id="ARBA00023163"/>
    </source>
</evidence>
<dbReference type="InterPro" id="IPR058163">
    <property type="entry name" value="LysR-type_TF_proteobact-type"/>
</dbReference>
<dbReference type="SUPFAM" id="SSF46785">
    <property type="entry name" value="Winged helix' DNA-binding domain"/>
    <property type="match status" value="1"/>
</dbReference>
<proteinExistence type="inferred from homology"/>
<dbReference type="PANTHER" id="PTHR30537:SF5">
    <property type="entry name" value="HTH-TYPE TRANSCRIPTIONAL ACTIVATOR TTDR-RELATED"/>
    <property type="match status" value="1"/>
</dbReference>
<dbReference type="EMBL" id="JBHSMZ010000010">
    <property type="protein sequence ID" value="MFC5550017.1"/>
    <property type="molecule type" value="Genomic_DNA"/>
</dbReference>
<organism evidence="6 7">
    <name type="scientific">Massilia aerilata</name>
    <dbReference type="NCBI Taxonomy" id="453817"/>
    <lineage>
        <taxon>Bacteria</taxon>
        <taxon>Pseudomonadati</taxon>
        <taxon>Pseudomonadota</taxon>
        <taxon>Betaproteobacteria</taxon>
        <taxon>Burkholderiales</taxon>
        <taxon>Oxalobacteraceae</taxon>
        <taxon>Telluria group</taxon>
        <taxon>Massilia</taxon>
    </lineage>
</organism>
<dbReference type="PROSITE" id="PS50931">
    <property type="entry name" value="HTH_LYSR"/>
    <property type="match status" value="1"/>
</dbReference>
<evidence type="ECO:0000256" key="3">
    <source>
        <dbReference type="ARBA" id="ARBA00023125"/>
    </source>
</evidence>
<dbReference type="SUPFAM" id="SSF53850">
    <property type="entry name" value="Periplasmic binding protein-like II"/>
    <property type="match status" value="1"/>
</dbReference>
<evidence type="ECO:0000259" key="5">
    <source>
        <dbReference type="PROSITE" id="PS50931"/>
    </source>
</evidence>
<dbReference type="RefSeq" id="WP_379772107.1">
    <property type="nucleotide sequence ID" value="NZ_JBHSMZ010000010.1"/>
</dbReference>
<reference evidence="7" key="1">
    <citation type="journal article" date="2019" name="Int. J. Syst. Evol. Microbiol.">
        <title>The Global Catalogue of Microorganisms (GCM) 10K type strain sequencing project: providing services to taxonomists for standard genome sequencing and annotation.</title>
        <authorList>
            <consortium name="The Broad Institute Genomics Platform"/>
            <consortium name="The Broad Institute Genome Sequencing Center for Infectious Disease"/>
            <person name="Wu L."/>
            <person name="Ma J."/>
        </authorList>
    </citation>
    <scope>NUCLEOTIDE SEQUENCE [LARGE SCALE GENOMIC DNA]</scope>
    <source>
        <strain evidence="7">CGMCC 4.5798</strain>
    </source>
</reference>
<sequence length="316" mass="34311">MRKDLDYGLLHAMNAFVHVMDGGSFTAAAEHLGMSKAQISRLVTLLENRLQAKLLHRSTRRISATEAGERYAAHCRAILDMVAQAEAEAGGAAREPAGRLRVMSMAAFGNRYVTPLVSAYCQANPRVTVEYSASQSPPDLLAEGIDVSIYLAQYLPDSALVALKLGRMFSVLCAAPDYLARRGAPQHPQELARHTCLRLVNSSFTSSWELERGDEHLRLDPQGPLTGNTTEVLLDAALRGLGIVLLPAYSVVDGLRSGRLAQVLPGWRSAEIGIFALLPSSRFVDAKTRAWIALLKEALPPAIERDMAYFTDAAAS</sequence>
<evidence type="ECO:0000256" key="1">
    <source>
        <dbReference type="ARBA" id="ARBA00009437"/>
    </source>
</evidence>
<dbReference type="Gene3D" id="3.40.190.290">
    <property type="match status" value="1"/>
</dbReference>
<comment type="similarity">
    <text evidence="1">Belongs to the LysR transcriptional regulatory family.</text>
</comment>
<gene>
    <name evidence="6" type="ORF">ACFPO9_16000</name>
</gene>
<feature type="domain" description="HTH lysR-type" evidence="5">
    <location>
        <begin position="10"/>
        <end position="65"/>
    </location>
</feature>
<dbReference type="Gene3D" id="1.10.10.10">
    <property type="entry name" value="Winged helix-like DNA-binding domain superfamily/Winged helix DNA-binding domain"/>
    <property type="match status" value="1"/>
</dbReference>
<dbReference type="InterPro" id="IPR036388">
    <property type="entry name" value="WH-like_DNA-bd_sf"/>
</dbReference>
<dbReference type="Proteomes" id="UP001596086">
    <property type="component" value="Unassembled WGS sequence"/>
</dbReference>
<evidence type="ECO:0000256" key="2">
    <source>
        <dbReference type="ARBA" id="ARBA00023015"/>
    </source>
</evidence>
<keyword evidence="3" id="KW-0238">DNA-binding</keyword>
<dbReference type="InterPro" id="IPR005119">
    <property type="entry name" value="LysR_subst-bd"/>
</dbReference>
<dbReference type="PANTHER" id="PTHR30537">
    <property type="entry name" value="HTH-TYPE TRANSCRIPTIONAL REGULATOR"/>
    <property type="match status" value="1"/>
</dbReference>
<evidence type="ECO:0000313" key="6">
    <source>
        <dbReference type="EMBL" id="MFC5550017.1"/>
    </source>
</evidence>
<keyword evidence="2" id="KW-0805">Transcription regulation</keyword>
<keyword evidence="7" id="KW-1185">Reference proteome</keyword>
<dbReference type="InterPro" id="IPR036390">
    <property type="entry name" value="WH_DNA-bd_sf"/>
</dbReference>